<dbReference type="WBParaSite" id="L893_g21158.t1">
    <property type="protein sequence ID" value="L893_g21158.t1"/>
    <property type="gene ID" value="L893_g21158"/>
</dbReference>
<dbReference type="AlphaFoldDB" id="A0A1I7YZ26"/>
<sequence length="199" mass="21170">MNAYGLPTTAANAKEIVIHPLQKGENGKISCKSEETITIDTGTIGGAAPTAGNKAVLTFIATLVSADCSNENSFCKKLDAFVVKYDSPKPSYFETITFQFEDGNTKTFKFGMADMCCKAAQQKLWFGQGADGNCATHTSANNAIAGAANTAEAGYYLVFKENTNDEATIRLLNQMEFTALAEGSSISSYTQQCTKTACA</sequence>
<protein>
    <submittedName>
        <fullName evidence="2">SAG family member</fullName>
    </submittedName>
</protein>
<organism evidence="1 2">
    <name type="scientific">Steinernema glaseri</name>
    <dbReference type="NCBI Taxonomy" id="37863"/>
    <lineage>
        <taxon>Eukaryota</taxon>
        <taxon>Metazoa</taxon>
        <taxon>Ecdysozoa</taxon>
        <taxon>Nematoda</taxon>
        <taxon>Chromadorea</taxon>
        <taxon>Rhabditida</taxon>
        <taxon>Tylenchina</taxon>
        <taxon>Panagrolaimomorpha</taxon>
        <taxon>Strongyloidoidea</taxon>
        <taxon>Steinernematidae</taxon>
        <taxon>Steinernema</taxon>
    </lineage>
</organism>
<evidence type="ECO:0000313" key="1">
    <source>
        <dbReference type="Proteomes" id="UP000095287"/>
    </source>
</evidence>
<reference evidence="2" key="1">
    <citation type="submission" date="2016-11" db="UniProtKB">
        <authorList>
            <consortium name="WormBaseParasite"/>
        </authorList>
    </citation>
    <scope>IDENTIFICATION</scope>
</reference>
<name>A0A1I7YZ26_9BILA</name>
<dbReference type="Proteomes" id="UP000095287">
    <property type="component" value="Unplaced"/>
</dbReference>
<proteinExistence type="predicted"/>
<accession>A0A1I7YZ26</accession>
<evidence type="ECO:0000313" key="2">
    <source>
        <dbReference type="WBParaSite" id="L893_g21158.t1"/>
    </source>
</evidence>
<keyword evidence="1" id="KW-1185">Reference proteome</keyword>